<comment type="caution">
    <text evidence="4">The sequence shown here is derived from an EMBL/GenBank/DDBJ whole genome shotgun (WGS) entry which is preliminary data.</text>
</comment>
<keyword evidence="4" id="KW-0503">Monooxygenase</keyword>
<reference evidence="4 5" key="2">
    <citation type="submission" date="2014-07" db="EMBL/GenBank/DDBJ databases">
        <authorList>
            <person name="Zhang J.E."/>
            <person name="Yang H."/>
            <person name="Guo J."/>
            <person name="Deng Z."/>
            <person name="Luo H."/>
            <person name="Luo M."/>
            <person name="Zhao B."/>
        </authorList>
    </citation>
    <scope>NUCLEOTIDE SEQUENCE [LARGE SCALE GENOMIC DNA]</scope>
    <source>
        <strain evidence="4">ATCC 10762</strain>
        <strain evidence="5">ATCC 10762 / DSM 40127 / CCM 3239 / JCM 4008 / LMG 5968 / NBRC 12843 / NCIMB 8234 / A-377</strain>
    </source>
</reference>
<dbReference type="GO" id="GO:0071949">
    <property type="term" value="F:FAD binding"/>
    <property type="evidence" value="ECO:0007669"/>
    <property type="project" value="InterPro"/>
</dbReference>
<dbReference type="EMBL" id="BMUB01000002">
    <property type="protein sequence ID" value="GGU60701.1"/>
    <property type="molecule type" value="Genomic_DNA"/>
</dbReference>
<dbReference type="PRINTS" id="PR00420">
    <property type="entry name" value="RNGMNOXGNASE"/>
</dbReference>
<dbReference type="Proteomes" id="UP000610124">
    <property type="component" value="Unassembled WGS sequence"/>
</dbReference>
<organism evidence="4 5">
    <name type="scientific">Kitasatospora aureofaciens</name>
    <name type="common">Streptomyces aureofaciens</name>
    <dbReference type="NCBI Taxonomy" id="1894"/>
    <lineage>
        <taxon>Bacteria</taxon>
        <taxon>Bacillati</taxon>
        <taxon>Actinomycetota</taxon>
        <taxon>Actinomycetes</taxon>
        <taxon>Kitasatosporales</taxon>
        <taxon>Streptomycetaceae</taxon>
        <taxon>Kitasatospora</taxon>
    </lineage>
</organism>
<dbReference type="Gene3D" id="3.50.50.60">
    <property type="entry name" value="FAD/NAD(P)-binding domain"/>
    <property type="match status" value="2"/>
</dbReference>
<evidence type="ECO:0000259" key="2">
    <source>
        <dbReference type="Pfam" id="PF01494"/>
    </source>
</evidence>
<dbReference type="GeneID" id="97484076"/>
<dbReference type="EMBL" id="JPRF03000065">
    <property type="protein sequence ID" value="OEV33521.1"/>
    <property type="molecule type" value="Genomic_DNA"/>
</dbReference>
<proteinExistence type="predicted"/>
<reference evidence="4" key="3">
    <citation type="submission" date="2016-08" db="EMBL/GenBank/DDBJ databases">
        <title>Sequencing, Assembly and Comparative Genomics of S. aureofaciens ATCC 10762.</title>
        <authorList>
            <person name="Gradnigo J.S."/>
            <person name="Johnson N."/>
            <person name="Somerville G.A."/>
        </authorList>
    </citation>
    <scope>NUCLEOTIDE SEQUENCE [LARGE SCALE GENOMIC DNA]</scope>
    <source>
        <strain evidence="4">ATCC 10762</strain>
    </source>
</reference>
<reference evidence="3" key="5">
    <citation type="submission" date="2020-09" db="EMBL/GenBank/DDBJ databases">
        <authorList>
            <person name="Sun Q."/>
            <person name="Ohkuma M."/>
        </authorList>
    </citation>
    <scope>NUCLEOTIDE SEQUENCE</scope>
    <source>
        <strain evidence="3">JCM 4434</strain>
    </source>
</reference>
<feature type="domain" description="FAD-binding" evidence="2">
    <location>
        <begin position="4"/>
        <end position="355"/>
    </location>
</feature>
<dbReference type="Proteomes" id="UP000037395">
    <property type="component" value="Unassembled WGS sequence"/>
</dbReference>
<reference evidence="3" key="1">
    <citation type="journal article" date="2014" name="Int. J. Syst. Evol. Microbiol.">
        <title>Complete genome sequence of Corynebacterium casei LMG S-19264T (=DSM 44701T), isolated from a smear-ripened cheese.</title>
        <authorList>
            <consortium name="US DOE Joint Genome Institute (JGI-PGF)"/>
            <person name="Walter F."/>
            <person name="Albersmeier A."/>
            <person name="Kalinowski J."/>
            <person name="Ruckert C."/>
        </authorList>
    </citation>
    <scope>NUCLEOTIDE SEQUENCE</scope>
    <source>
        <strain evidence="3">JCM 4434</strain>
    </source>
</reference>
<dbReference type="InterPro" id="IPR036188">
    <property type="entry name" value="FAD/NAD-bd_sf"/>
</dbReference>
<dbReference type="KEGG" id="kau:B6264_18485"/>
<evidence type="ECO:0000256" key="1">
    <source>
        <dbReference type="ARBA" id="ARBA00023002"/>
    </source>
</evidence>
<accession>A0A8H9HIK5</accession>
<accession>A0A1E7MYM3</accession>
<reference evidence="5" key="4">
    <citation type="submission" date="2016-08" db="EMBL/GenBank/DDBJ databases">
        <title>Sequencing, assembly and comparative genomics of S. aureofaciens ATCC 10762.</title>
        <authorList>
            <person name="Gradnigo J.S."/>
            <person name="Johnson N."/>
            <person name="Somerville G.A."/>
        </authorList>
    </citation>
    <scope>NUCLEOTIDE SEQUENCE [LARGE SCALE GENOMIC DNA]</scope>
    <source>
        <strain evidence="5">ATCC 10762 / DSM 40127 / CCM 3239 / JCM 4008 / LMG 5968 / NBRC 12843 / NCIMB 8234 / A-377</strain>
    </source>
</reference>
<evidence type="ECO:0000313" key="4">
    <source>
        <dbReference type="EMBL" id="OEV33521.1"/>
    </source>
</evidence>
<name>A0A1E7MYM3_KITAU</name>
<protein>
    <submittedName>
        <fullName evidence="3 4">Monooxygenase</fullName>
    </submittedName>
</protein>
<gene>
    <name evidence="3" type="ORF">GCM10010502_09030</name>
    <name evidence="4" type="ORF">HS99_0013265</name>
</gene>
<dbReference type="GO" id="GO:0004497">
    <property type="term" value="F:monooxygenase activity"/>
    <property type="evidence" value="ECO:0007669"/>
    <property type="project" value="UniProtKB-KW"/>
</dbReference>
<dbReference type="InterPro" id="IPR002938">
    <property type="entry name" value="FAD-bd"/>
</dbReference>
<evidence type="ECO:0000313" key="3">
    <source>
        <dbReference type="EMBL" id="GGU60701.1"/>
    </source>
</evidence>
<evidence type="ECO:0000313" key="5">
    <source>
        <dbReference type="Proteomes" id="UP000037395"/>
    </source>
</evidence>
<dbReference type="AlphaFoldDB" id="A0A1E7MYM3"/>
<dbReference type="SUPFAM" id="SSF51905">
    <property type="entry name" value="FAD/NAD(P)-binding domain"/>
    <property type="match status" value="1"/>
</dbReference>
<dbReference type="InterPro" id="IPR050631">
    <property type="entry name" value="PheA/TfdB_FAD_monoxygenase"/>
</dbReference>
<dbReference type="PANTHER" id="PTHR43476">
    <property type="entry name" value="3-(3-HYDROXY-PHENYL)PROPIONATE/3-HYDROXYCINNAMIC ACID HYDROXYLASE"/>
    <property type="match status" value="1"/>
</dbReference>
<dbReference type="Pfam" id="PF01494">
    <property type="entry name" value="FAD_binding_3"/>
    <property type="match status" value="1"/>
</dbReference>
<sequence>MDIDTDICVVGGGPAGLTLALLLVRSGLRVTVLERSRSLDRAYRGEILQPGGQALLDELGVLGPARAHGAVEHDRFLLEEHGRVLIDGDYRRLPGPYNCLLSLPQRHLLTELLAACERHEGFRQFAGAKATALIEEGGFVRGVVAGGAGGSPDRVVRARCVVAADGRFSKVRSLAGIGYRRQELFSQDVLWFRLSAPPRTDTRRPCDVRVFRAGGNPVLSYRSVPEALQLGWTLPHGGFRKLADRGIGHIVDQLVDAAPEYADLIRQEITGFGDVSLLDVFSGSAEHWVRDGLLLIGDAAHTHSPIGAQGINLAVRDAVAAHPVLVEAVRGGDAGAARLAPYERQRRPEVERITRIQQVQSRMMLSTGRISSTVRPRAAALVSRTPLYGAVLRRIAFGTAPVRLRADLLAEAGR</sequence>
<dbReference type="OrthoDB" id="9791689at2"/>
<keyword evidence="5" id="KW-1185">Reference proteome</keyword>
<dbReference type="PANTHER" id="PTHR43476:SF5">
    <property type="entry name" value="FAD-DEPENDENT MONOOXYGENASE"/>
    <property type="match status" value="1"/>
</dbReference>
<dbReference type="RefSeq" id="WP_030549937.1">
    <property type="nucleotide sequence ID" value="NZ_BMUB01000002.1"/>
</dbReference>
<keyword evidence="1" id="KW-0560">Oxidoreductase</keyword>